<dbReference type="PANTHER" id="PTHR42774">
    <property type="entry name" value="PHOSPHOTRANSFERASE SYSTEM TRANSPORT PROTEIN"/>
    <property type="match status" value="1"/>
</dbReference>
<dbReference type="SUPFAM" id="SSF53613">
    <property type="entry name" value="Ribokinase-like"/>
    <property type="match status" value="1"/>
</dbReference>
<dbReference type="Pfam" id="PF00294">
    <property type="entry name" value="PfkB"/>
    <property type="match status" value="1"/>
</dbReference>
<dbReference type="Proteomes" id="UP000644610">
    <property type="component" value="Unassembled WGS sequence"/>
</dbReference>
<dbReference type="PANTHER" id="PTHR42774:SF3">
    <property type="entry name" value="KETOHEXOKINASE"/>
    <property type="match status" value="1"/>
</dbReference>
<dbReference type="EMBL" id="BOOQ01000026">
    <property type="protein sequence ID" value="GII47570.1"/>
    <property type="molecule type" value="Genomic_DNA"/>
</dbReference>
<dbReference type="InterPro" id="IPR029056">
    <property type="entry name" value="Ribokinase-like"/>
</dbReference>
<dbReference type="RefSeq" id="WP_203976225.1">
    <property type="nucleotide sequence ID" value="NZ_BAAAKY010000050.1"/>
</dbReference>
<gene>
    <name evidence="2" type="ORF">Psi02_39940</name>
</gene>
<dbReference type="Gene3D" id="3.40.1190.20">
    <property type="match status" value="1"/>
</dbReference>
<feature type="domain" description="Carbohydrate kinase PfkB" evidence="1">
    <location>
        <begin position="10"/>
        <end position="283"/>
    </location>
</feature>
<proteinExistence type="predicted"/>
<sequence>MIDIVGLGCVAVDDFLYTESPAVAGEKARVIGRRRQIGGLTALALQAAARLGSTCSFEGLLGSHDEWAFVDEELAELGVTTSFAPRREDVHPVLSTIAVAPSGERTIFFDDSSPAGPDDTPDLSRVGECAVLLLDGHGVPGAIVAAEFARNRGIPIVADCETIQHPRSRELLDLVDHLILPAAFAMAVTGTSSPSDAAEGLGGPERTLAAVTDGANGLFHSAGGDPARHMPAFPVEAIDTTGCGDVFHGAYASAIARGVAPLDSLRFASAAAAVLSTRRGGPERLPNREEVDELLATAPLPL</sequence>
<evidence type="ECO:0000259" key="1">
    <source>
        <dbReference type="Pfam" id="PF00294"/>
    </source>
</evidence>
<evidence type="ECO:0000313" key="2">
    <source>
        <dbReference type="EMBL" id="GII47570.1"/>
    </source>
</evidence>
<evidence type="ECO:0000313" key="3">
    <source>
        <dbReference type="Proteomes" id="UP000644610"/>
    </source>
</evidence>
<comment type="caution">
    <text evidence="2">The sequence shown here is derived from an EMBL/GenBank/DDBJ whole genome shotgun (WGS) entry which is preliminary data.</text>
</comment>
<dbReference type="AlphaFoldDB" id="A0A8J3XNT9"/>
<organism evidence="2 3">
    <name type="scientific">Planotetraspora silvatica</name>
    <dbReference type="NCBI Taxonomy" id="234614"/>
    <lineage>
        <taxon>Bacteria</taxon>
        <taxon>Bacillati</taxon>
        <taxon>Actinomycetota</taxon>
        <taxon>Actinomycetes</taxon>
        <taxon>Streptosporangiales</taxon>
        <taxon>Streptosporangiaceae</taxon>
        <taxon>Planotetraspora</taxon>
    </lineage>
</organism>
<keyword evidence="3" id="KW-1185">Reference proteome</keyword>
<accession>A0A8J3XNT9</accession>
<name>A0A8J3XNT9_9ACTN</name>
<dbReference type="InterPro" id="IPR011611">
    <property type="entry name" value="PfkB_dom"/>
</dbReference>
<dbReference type="InterPro" id="IPR052562">
    <property type="entry name" value="Ketohexokinase-related"/>
</dbReference>
<protein>
    <submittedName>
        <fullName evidence="2">Permease</fullName>
    </submittedName>
</protein>
<reference evidence="2" key="1">
    <citation type="submission" date="2021-01" db="EMBL/GenBank/DDBJ databases">
        <title>Whole genome shotgun sequence of Planotetraspora silvatica NBRC 100141.</title>
        <authorList>
            <person name="Komaki H."/>
            <person name="Tamura T."/>
        </authorList>
    </citation>
    <scope>NUCLEOTIDE SEQUENCE</scope>
    <source>
        <strain evidence="2">NBRC 100141</strain>
    </source>
</reference>